<evidence type="ECO:0000256" key="1">
    <source>
        <dbReference type="SAM" id="Phobius"/>
    </source>
</evidence>
<proteinExistence type="predicted"/>
<keyword evidence="1" id="KW-0812">Transmembrane</keyword>
<accession>X1AMQ2</accession>
<keyword evidence="1" id="KW-0472">Membrane</keyword>
<name>X1AMQ2_9ZZZZ</name>
<evidence type="ECO:0000313" key="2">
    <source>
        <dbReference type="EMBL" id="GAG83894.1"/>
    </source>
</evidence>
<dbReference type="EMBL" id="BART01015395">
    <property type="protein sequence ID" value="GAG83894.1"/>
    <property type="molecule type" value="Genomic_DNA"/>
</dbReference>
<feature type="transmembrane region" description="Helical" evidence="1">
    <location>
        <begin position="120"/>
        <end position="143"/>
    </location>
</feature>
<reference evidence="2" key="1">
    <citation type="journal article" date="2014" name="Front. Microbiol.">
        <title>High frequency of phylogenetically diverse reductive dehalogenase-homologous genes in deep subseafloor sedimentary metagenomes.</title>
        <authorList>
            <person name="Kawai M."/>
            <person name="Futagami T."/>
            <person name="Toyoda A."/>
            <person name="Takaki Y."/>
            <person name="Nishi S."/>
            <person name="Hori S."/>
            <person name="Arai W."/>
            <person name="Tsubouchi T."/>
            <person name="Morono Y."/>
            <person name="Uchiyama I."/>
            <person name="Ito T."/>
            <person name="Fujiyama A."/>
            <person name="Inagaki F."/>
            <person name="Takami H."/>
        </authorList>
    </citation>
    <scope>NUCLEOTIDE SEQUENCE</scope>
    <source>
        <strain evidence="2">Expedition CK06-06</strain>
    </source>
</reference>
<keyword evidence="1" id="KW-1133">Transmembrane helix</keyword>
<gene>
    <name evidence="2" type="ORF">S01H4_29901</name>
</gene>
<organism evidence="2">
    <name type="scientific">marine sediment metagenome</name>
    <dbReference type="NCBI Taxonomy" id="412755"/>
    <lineage>
        <taxon>unclassified sequences</taxon>
        <taxon>metagenomes</taxon>
        <taxon>ecological metagenomes</taxon>
    </lineage>
</organism>
<protein>
    <submittedName>
        <fullName evidence="2">Uncharacterized protein</fullName>
    </submittedName>
</protein>
<sequence>MIAAKIGRTFLEAYKRKTNQEISAKDFFDKIYFDYFYNHPKYMQWVTNSPFVQMKKGQKSYLLNNEERKEKLNDLHKKIMNGERDASIAIGFPASEDKEFATTSGLVTDIALISDDDEVYFSWIGGGFGIFFFVFFTNTSYTINIKHFK</sequence>
<dbReference type="AlphaFoldDB" id="X1AMQ2"/>
<comment type="caution">
    <text evidence="2">The sequence shown here is derived from an EMBL/GenBank/DDBJ whole genome shotgun (WGS) entry which is preliminary data.</text>
</comment>